<evidence type="ECO:0000313" key="2">
    <source>
        <dbReference type="EMBL" id="KIP05240.1"/>
    </source>
</evidence>
<protein>
    <submittedName>
        <fullName evidence="2">Uncharacterized protein</fullName>
    </submittedName>
</protein>
<keyword evidence="3" id="KW-1185">Reference proteome</keyword>
<dbReference type="AlphaFoldDB" id="A0A0C3S8C8"/>
<feature type="compositionally biased region" description="Low complexity" evidence="1">
    <location>
        <begin position="206"/>
        <end position="223"/>
    </location>
</feature>
<feature type="region of interest" description="Disordered" evidence="1">
    <location>
        <begin position="205"/>
        <end position="262"/>
    </location>
</feature>
<organism evidence="2 3">
    <name type="scientific">Phlebiopsis gigantea (strain 11061_1 CR5-6)</name>
    <name type="common">White-rot fungus</name>
    <name type="synonym">Peniophora gigantea</name>
    <dbReference type="NCBI Taxonomy" id="745531"/>
    <lineage>
        <taxon>Eukaryota</taxon>
        <taxon>Fungi</taxon>
        <taxon>Dikarya</taxon>
        <taxon>Basidiomycota</taxon>
        <taxon>Agaricomycotina</taxon>
        <taxon>Agaricomycetes</taxon>
        <taxon>Polyporales</taxon>
        <taxon>Phanerochaetaceae</taxon>
        <taxon>Phlebiopsis</taxon>
    </lineage>
</organism>
<sequence length="436" mass="46983">MSSISKVGASTRAVNAKAISAPSSSTKVAMLHTQRRMEVVPEAKTYLAGLARSQDFPSGVRAYHPSLRASASADTSRSNAQERRKIPASSWSRPHKPSQDAHDDVVPTYYVERKRQRDAIEQRKDTEGNLMAQLSAGILSEGIAAQTRVRENKVPAEVVEEDGTVRLASGFEPPTPATEFHPVTAISPAEDGSKVSWHEALEPVDASAAGSTWTSSTPSGTRGLHTSATARAVGVPRSTASERRKIPASAWSRPHKPSQDAHDDVVPAYYVERKLQRDAIEQRKDTEGSLMAQLSAGILSEGIAAQTRVRENKIPVEVLEEDGTVRLASGFEPPTPATEFHHLAAMAPAKGDTPLVALGQMSWDESLAAVDAPLATARPMSSGPPGAHGFHTRAAKQTALNESMESLAQHRARYMDTLAQQTSWRPMLTATFPRSQ</sequence>
<proteinExistence type="predicted"/>
<evidence type="ECO:0000256" key="1">
    <source>
        <dbReference type="SAM" id="MobiDB-lite"/>
    </source>
</evidence>
<name>A0A0C3S8C8_PHLG1</name>
<dbReference type="OrthoDB" id="3258969at2759"/>
<dbReference type="Proteomes" id="UP000053257">
    <property type="component" value="Unassembled WGS sequence"/>
</dbReference>
<reference evidence="2 3" key="1">
    <citation type="journal article" date="2014" name="PLoS Genet.">
        <title>Analysis of the Phlebiopsis gigantea genome, transcriptome and secretome provides insight into its pioneer colonization strategies of wood.</title>
        <authorList>
            <person name="Hori C."/>
            <person name="Ishida T."/>
            <person name="Igarashi K."/>
            <person name="Samejima M."/>
            <person name="Suzuki H."/>
            <person name="Master E."/>
            <person name="Ferreira P."/>
            <person name="Ruiz-Duenas F.J."/>
            <person name="Held B."/>
            <person name="Canessa P."/>
            <person name="Larrondo L.F."/>
            <person name="Schmoll M."/>
            <person name="Druzhinina I.S."/>
            <person name="Kubicek C.P."/>
            <person name="Gaskell J.A."/>
            <person name="Kersten P."/>
            <person name="St John F."/>
            <person name="Glasner J."/>
            <person name="Sabat G."/>
            <person name="Splinter BonDurant S."/>
            <person name="Syed K."/>
            <person name="Yadav J."/>
            <person name="Mgbeahuruike A.C."/>
            <person name="Kovalchuk A."/>
            <person name="Asiegbu F.O."/>
            <person name="Lackner G."/>
            <person name="Hoffmeister D."/>
            <person name="Rencoret J."/>
            <person name="Gutierrez A."/>
            <person name="Sun H."/>
            <person name="Lindquist E."/>
            <person name="Barry K."/>
            <person name="Riley R."/>
            <person name="Grigoriev I.V."/>
            <person name="Henrissat B."/>
            <person name="Kues U."/>
            <person name="Berka R.M."/>
            <person name="Martinez A.T."/>
            <person name="Covert S.F."/>
            <person name="Blanchette R.A."/>
            <person name="Cullen D."/>
        </authorList>
    </citation>
    <scope>NUCLEOTIDE SEQUENCE [LARGE SCALE GENOMIC DNA]</scope>
    <source>
        <strain evidence="2 3">11061_1 CR5-6</strain>
    </source>
</reference>
<feature type="region of interest" description="Disordered" evidence="1">
    <location>
        <begin position="67"/>
        <end position="105"/>
    </location>
</feature>
<dbReference type="EMBL" id="KN840549">
    <property type="protein sequence ID" value="KIP05240.1"/>
    <property type="molecule type" value="Genomic_DNA"/>
</dbReference>
<evidence type="ECO:0000313" key="3">
    <source>
        <dbReference type="Proteomes" id="UP000053257"/>
    </source>
</evidence>
<accession>A0A0C3S8C8</accession>
<feature type="region of interest" description="Disordered" evidence="1">
    <location>
        <begin position="1"/>
        <end position="25"/>
    </location>
</feature>
<gene>
    <name evidence="2" type="ORF">PHLGIDRAFT_129021</name>
</gene>
<dbReference type="HOGENOM" id="CLU_628673_0_0_1"/>